<reference evidence="10 11" key="1">
    <citation type="submission" date="2012-08" db="EMBL/GenBank/DDBJ databases">
        <title>Whole genome shotgun sequence of Gordonia rhizosphera NBRC 16068.</title>
        <authorList>
            <person name="Takarada H."/>
            <person name="Isaki S."/>
            <person name="Hosoyama A."/>
            <person name="Tsuchikane K."/>
            <person name="Katsumata H."/>
            <person name="Baba S."/>
            <person name="Ohji S."/>
            <person name="Yamazaki S."/>
            <person name="Fujita N."/>
        </authorList>
    </citation>
    <scope>NUCLEOTIDE SEQUENCE [LARGE SCALE GENOMIC DNA]</scope>
    <source>
        <strain evidence="10 11">NBRC 16068</strain>
    </source>
</reference>
<dbReference type="PANTHER" id="PTHR36923">
    <property type="entry name" value="FERREDOXIN"/>
    <property type="match status" value="1"/>
</dbReference>
<dbReference type="InterPro" id="IPR051269">
    <property type="entry name" value="Fe-S_cluster_ET"/>
</dbReference>
<dbReference type="InterPro" id="IPR001080">
    <property type="entry name" value="3Fe4S_ferredoxin"/>
</dbReference>
<evidence type="ECO:0000256" key="8">
    <source>
        <dbReference type="RuleBase" id="RU368020"/>
    </source>
</evidence>
<dbReference type="STRING" id="1108045.GORHZ_241_00110"/>
<dbReference type="Pfam" id="PF13370">
    <property type="entry name" value="Fer4_13"/>
    <property type="match status" value="1"/>
</dbReference>
<evidence type="ECO:0000259" key="9">
    <source>
        <dbReference type="PROSITE" id="PS51379"/>
    </source>
</evidence>
<dbReference type="EMBL" id="BAHC01000241">
    <property type="protein sequence ID" value="GAB93713.1"/>
    <property type="molecule type" value="Genomic_DNA"/>
</dbReference>
<comment type="caution">
    <text evidence="10">The sequence shown here is derived from an EMBL/GenBank/DDBJ whole genome shotgun (WGS) entry which is preliminary data.</text>
</comment>
<evidence type="ECO:0000256" key="2">
    <source>
        <dbReference type="ARBA" id="ARBA00022448"/>
    </source>
</evidence>
<gene>
    <name evidence="10" type="ORF">GORHZ_241_00110</name>
</gene>
<evidence type="ECO:0000256" key="3">
    <source>
        <dbReference type="ARBA" id="ARBA00022723"/>
    </source>
</evidence>
<keyword evidence="11" id="KW-1185">Reference proteome</keyword>
<keyword evidence="5 8" id="KW-0408">Iron</keyword>
<dbReference type="GO" id="GO:0009055">
    <property type="term" value="F:electron transfer activity"/>
    <property type="evidence" value="ECO:0007669"/>
    <property type="project" value="UniProtKB-UniRule"/>
</dbReference>
<dbReference type="PANTHER" id="PTHR36923:SF3">
    <property type="entry name" value="FERREDOXIN"/>
    <property type="match status" value="1"/>
</dbReference>
<dbReference type="AlphaFoldDB" id="K6VBX3"/>
<comment type="function">
    <text evidence="8">Ferredoxins are iron-sulfur proteins that transfer electrons in a wide variety of metabolic reactions.</text>
</comment>
<dbReference type="PRINTS" id="PR00352">
    <property type="entry name" value="3FE4SFRDOXIN"/>
</dbReference>
<dbReference type="RefSeq" id="WP_006339241.1">
    <property type="nucleotide sequence ID" value="NZ_BAHC01000241.1"/>
</dbReference>
<dbReference type="Proteomes" id="UP000008363">
    <property type="component" value="Unassembled WGS sequence"/>
</dbReference>
<proteinExistence type="predicted"/>
<dbReference type="SUPFAM" id="SSF54862">
    <property type="entry name" value="4Fe-4S ferredoxins"/>
    <property type="match status" value="1"/>
</dbReference>
<evidence type="ECO:0000256" key="7">
    <source>
        <dbReference type="ARBA" id="ARBA00023291"/>
    </source>
</evidence>
<keyword evidence="6 8" id="KW-0411">Iron-sulfur</keyword>
<keyword evidence="3 8" id="KW-0479">Metal-binding</keyword>
<dbReference type="eggNOG" id="COG1141">
    <property type="taxonomic scope" value="Bacteria"/>
</dbReference>
<dbReference type="GO" id="GO:0051538">
    <property type="term" value="F:3 iron, 4 sulfur cluster binding"/>
    <property type="evidence" value="ECO:0007669"/>
    <property type="project" value="UniProtKB-KW"/>
</dbReference>
<protein>
    <recommendedName>
        <fullName evidence="8">Ferredoxin</fullName>
    </recommendedName>
</protein>
<dbReference type="InterPro" id="IPR017896">
    <property type="entry name" value="4Fe4S_Fe-S-bd"/>
</dbReference>
<evidence type="ECO:0000313" key="11">
    <source>
        <dbReference type="Proteomes" id="UP000008363"/>
    </source>
</evidence>
<dbReference type="Gene3D" id="3.30.70.20">
    <property type="match status" value="1"/>
</dbReference>
<evidence type="ECO:0000256" key="1">
    <source>
        <dbReference type="ARBA" id="ARBA00001927"/>
    </source>
</evidence>
<evidence type="ECO:0000256" key="4">
    <source>
        <dbReference type="ARBA" id="ARBA00022982"/>
    </source>
</evidence>
<dbReference type="OrthoDB" id="9803319at2"/>
<dbReference type="GO" id="GO:0005506">
    <property type="term" value="F:iron ion binding"/>
    <property type="evidence" value="ECO:0007669"/>
    <property type="project" value="UniProtKB-UniRule"/>
</dbReference>
<organism evidence="10 11">
    <name type="scientific">Gordonia rhizosphera NBRC 16068</name>
    <dbReference type="NCBI Taxonomy" id="1108045"/>
    <lineage>
        <taxon>Bacteria</taxon>
        <taxon>Bacillati</taxon>
        <taxon>Actinomycetota</taxon>
        <taxon>Actinomycetes</taxon>
        <taxon>Mycobacteriales</taxon>
        <taxon>Gordoniaceae</taxon>
        <taxon>Gordonia</taxon>
    </lineage>
</organism>
<dbReference type="PROSITE" id="PS51379">
    <property type="entry name" value="4FE4S_FER_2"/>
    <property type="match status" value="1"/>
</dbReference>
<keyword evidence="4 8" id="KW-0249">Electron transport</keyword>
<evidence type="ECO:0000313" key="10">
    <source>
        <dbReference type="EMBL" id="GAB93713.1"/>
    </source>
</evidence>
<keyword evidence="7" id="KW-0003">3Fe-4S</keyword>
<comment type="cofactor">
    <cofactor evidence="1">
        <name>[3Fe-4S] cluster</name>
        <dbReference type="ChEBI" id="CHEBI:21137"/>
    </cofactor>
</comment>
<keyword evidence="2 8" id="KW-0813">Transport</keyword>
<accession>K6VBX3</accession>
<name>K6VBX3_9ACTN</name>
<evidence type="ECO:0000256" key="6">
    <source>
        <dbReference type="ARBA" id="ARBA00023014"/>
    </source>
</evidence>
<evidence type="ECO:0000256" key="5">
    <source>
        <dbReference type="ARBA" id="ARBA00023004"/>
    </source>
</evidence>
<feature type="domain" description="4Fe-4S ferredoxin-type" evidence="9">
    <location>
        <begin position="1"/>
        <end position="29"/>
    </location>
</feature>
<sequence>MKVVVDRAKCTALGNCEAIAPDYFEVGEDGDLVVLRDDVPESELAEVKSAIAACPTAALHLVERPQ</sequence>